<dbReference type="PANTHER" id="PTHR11697:SF230">
    <property type="entry name" value="ZINC FINGER, MYM DOMAIN CONTAINING 1"/>
    <property type="match status" value="1"/>
</dbReference>
<name>A0A9R1VDR7_LACSA</name>
<evidence type="ECO:0000313" key="1">
    <source>
        <dbReference type="EMBL" id="KAJ0203208.1"/>
    </source>
</evidence>
<reference evidence="1 2" key="1">
    <citation type="journal article" date="2017" name="Nat. Commun.">
        <title>Genome assembly with in vitro proximity ligation data and whole-genome triplication in lettuce.</title>
        <authorList>
            <person name="Reyes-Chin-Wo S."/>
            <person name="Wang Z."/>
            <person name="Yang X."/>
            <person name="Kozik A."/>
            <person name="Arikit S."/>
            <person name="Song C."/>
            <person name="Xia L."/>
            <person name="Froenicke L."/>
            <person name="Lavelle D.O."/>
            <person name="Truco M.J."/>
            <person name="Xia R."/>
            <person name="Zhu S."/>
            <person name="Xu C."/>
            <person name="Xu H."/>
            <person name="Xu X."/>
            <person name="Cox K."/>
            <person name="Korf I."/>
            <person name="Meyers B.C."/>
            <person name="Michelmore R.W."/>
        </authorList>
    </citation>
    <scope>NUCLEOTIDE SEQUENCE [LARGE SCALE GENOMIC DNA]</scope>
    <source>
        <strain evidence="2">cv. Salinas</strain>
        <tissue evidence="1">Seedlings</tissue>
    </source>
</reference>
<accession>A0A9R1VDR7</accession>
<evidence type="ECO:0000313" key="2">
    <source>
        <dbReference type="Proteomes" id="UP000235145"/>
    </source>
</evidence>
<organism evidence="1 2">
    <name type="scientific">Lactuca sativa</name>
    <name type="common">Garden lettuce</name>
    <dbReference type="NCBI Taxonomy" id="4236"/>
    <lineage>
        <taxon>Eukaryota</taxon>
        <taxon>Viridiplantae</taxon>
        <taxon>Streptophyta</taxon>
        <taxon>Embryophyta</taxon>
        <taxon>Tracheophyta</taxon>
        <taxon>Spermatophyta</taxon>
        <taxon>Magnoliopsida</taxon>
        <taxon>eudicotyledons</taxon>
        <taxon>Gunneridae</taxon>
        <taxon>Pentapetalae</taxon>
        <taxon>asterids</taxon>
        <taxon>campanulids</taxon>
        <taxon>Asterales</taxon>
        <taxon>Asteraceae</taxon>
        <taxon>Cichorioideae</taxon>
        <taxon>Cichorieae</taxon>
        <taxon>Lactucinae</taxon>
        <taxon>Lactuca</taxon>
    </lineage>
</organism>
<dbReference type="PANTHER" id="PTHR11697">
    <property type="entry name" value="GENERAL TRANSCRIPTION FACTOR 2-RELATED ZINC FINGER PROTEIN"/>
    <property type="match status" value="1"/>
</dbReference>
<dbReference type="AlphaFoldDB" id="A0A9R1VDR7"/>
<protein>
    <submittedName>
        <fullName evidence="1">Uncharacterized protein</fullName>
    </submittedName>
</protein>
<sequence length="221" mass="26066">MVDIGVTKHLNTKLERKDQDIVNSMNHDVRFEPLLGNVILFCDKYGVQIMDVKDAYYKGISRRRGSHFSNVTNLHHYHVNVFKADIDMQLQELNHHFNEFNTNFLLSIVCLYPSESFNAFDLDKLMELLHFIRKDFQHNMIFEFLNWNLKNTLRMYEKINDSSSLETCIDLTLCNIKCGTCILVMKLIKNNTHNKMSNQFLSDNLMLYIEKSVFESSRKPL</sequence>
<dbReference type="EMBL" id="NBSK02000005">
    <property type="protein sequence ID" value="KAJ0203208.1"/>
    <property type="molecule type" value="Genomic_DNA"/>
</dbReference>
<gene>
    <name evidence="1" type="ORF">LSAT_V11C500275530</name>
</gene>
<keyword evidence="2" id="KW-1185">Reference proteome</keyword>
<dbReference type="InterPro" id="IPR055298">
    <property type="entry name" value="AtLOH3-like"/>
</dbReference>
<comment type="caution">
    <text evidence="1">The sequence shown here is derived from an EMBL/GenBank/DDBJ whole genome shotgun (WGS) entry which is preliminary data.</text>
</comment>
<proteinExistence type="predicted"/>
<dbReference type="Proteomes" id="UP000235145">
    <property type="component" value="Unassembled WGS sequence"/>
</dbReference>